<proteinExistence type="predicted"/>
<organism evidence="2 3">
    <name type="scientific">Leptospira alstonii serovar Sichuan str. 79601</name>
    <dbReference type="NCBI Taxonomy" id="1218565"/>
    <lineage>
        <taxon>Bacteria</taxon>
        <taxon>Pseudomonadati</taxon>
        <taxon>Spirochaetota</taxon>
        <taxon>Spirochaetia</taxon>
        <taxon>Leptospirales</taxon>
        <taxon>Leptospiraceae</taxon>
        <taxon>Leptospira</taxon>
    </lineage>
</organism>
<reference evidence="2 3" key="1">
    <citation type="submission" date="2013-01" db="EMBL/GenBank/DDBJ databases">
        <authorList>
            <person name="Harkins D.M."/>
            <person name="Durkin A.S."/>
            <person name="Brinkac L.M."/>
            <person name="Haft D.H."/>
            <person name="Selengut J.D."/>
            <person name="Sanka R."/>
            <person name="DePew J."/>
            <person name="Purushe J."/>
            <person name="Galloway R.L."/>
            <person name="Vinetz J.M."/>
            <person name="Sutton G.G."/>
            <person name="Nierman W.C."/>
            <person name="Fouts D.E."/>
        </authorList>
    </citation>
    <scope>NUCLEOTIDE SEQUENCE [LARGE SCALE GENOMIC DNA]</scope>
    <source>
        <strain evidence="2 3">79601</strain>
    </source>
</reference>
<dbReference type="PATRIC" id="fig|1218565.3.peg.1067"/>
<sequence>MISNFYILLSVFKISTFCVTAYLSRRKLIFDNAAFKQFEVRVLKFFSKFIF</sequence>
<name>M6DDG5_9LEPT</name>
<evidence type="ECO:0000256" key="1">
    <source>
        <dbReference type="SAM" id="Phobius"/>
    </source>
</evidence>
<accession>M6DDG5</accession>
<gene>
    <name evidence="2" type="ORF">LEP1GSC194_0258</name>
</gene>
<keyword evidence="1" id="KW-0472">Membrane</keyword>
<keyword evidence="1" id="KW-0812">Transmembrane</keyword>
<dbReference type="EMBL" id="ANIK01000017">
    <property type="protein sequence ID" value="EMJ96570.1"/>
    <property type="molecule type" value="Genomic_DNA"/>
</dbReference>
<feature type="transmembrane region" description="Helical" evidence="1">
    <location>
        <begin position="6"/>
        <end position="23"/>
    </location>
</feature>
<dbReference type="Proteomes" id="UP000011988">
    <property type="component" value="Unassembled WGS sequence"/>
</dbReference>
<evidence type="ECO:0000313" key="2">
    <source>
        <dbReference type="EMBL" id="EMJ96570.1"/>
    </source>
</evidence>
<keyword evidence="1" id="KW-1133">Transmembrane helix</keyword>
<comment type="caution">
    <text evidence="2">The sequence shown here is derived from an EMBL/GenBank/DDBJ whole genome shotgun (WGS) entry which is preliminary data.</text>
</comment>
<evidence type="ECO:0000313" key="3">
    <source>
        <dbReference type="Proteomes" id="UP000011988"/>
    </source>
</evidence>
<protein>
    <submittedName>
        <fullName evidence="2">Uncharacterized protein</fullName>
    </submittedName>
</protein>
<dbReference type="AlphaFoldDB" id="M6DDG5"/>